<sequence length="217" mass="23488">MSEIVDELNRLHRQVGVRQVEAGEARTVLLRRTYDAEVADVWDAVTSAERIGRWFLPVSGEFKVGGRYQLEGQAGGEILRCEEPTLLRVSWLYGPDPGFSEVEVRLTPEGEERTVLELEHVAVVPPDFWGRFGPGAVGVGWDGALLGLGMHLAGGGMSREEAEAWQLSDEGKEYATRSGRLWGEAYAASGADEETVAATTAATIAFYTGAESDAGQS</sequence>
<dbReference type="InterPro" id="IPR013538">
    <property type="entry name" value="ASHA1/2-like_C"/>
</dbReference>
<dbReference type="SUPFAM" id="SSF55961">
    <property type="entry name" value="Bet v1-like"/>
    <property type="match status" value="1"/>
</dbReference>
<dbReference type="CDD" id="cd08899">
    <property type="entry name" value="SRPBCC_CalC_Aha1-like_6"/>
    <property type="match status" value="1"/>
</dbReference>
<protein>
    <submittedName>
        <fullName evidence="3">SRPBCC family protein</fullName>
    </submittedName>
</protein>
<feature type="domain" description="Activator of Hsp90 ATPase homologue 1/2-like C-terminal" evidence="2">
    <location>
        <begin position="35"/>
        <end position="122"/>
    </location>
</feature>
<dbReference type="EMBL" id="CP163439">
    <property type="protein sequence ID" value="XDQ32006.1"/>
    <property type="molecule type" value="Genomic_DNA"/>
</dbReference>
<accession>A0AB39PPE7</accession>
<evidence type="ECO:0000313" key="3">
    <source>
        <dbReference type="EMBL" id="XDQ32006.1"/>
    </source>
</evidence>
<gene>
    <name evidence="3" type="ORF">AB5J49_00805</name>
</gene>
<evidence type="ECO:0000256" key="1">
    <source>
        <dbReference type="ARBA" id="ARBA00006817"/>
    </source>
</evidence>
<reference evidence="3" key="1">
    <citation type="submission" date="2024-07" db="EMBL/GenBank/DDBJ databases">
        <authorList>
            <person name="Yu S.T."/>
        </authorList>
    </citation>
    <scope>NUCLEOTIDE SEQUENCE</scope>
    <source>
        <strain evidence="3">R28</strain>
    </source>
</reference>
<dbReference type="InterPro" id="IPR023393">
    <property type="entry name" value="START-like_dom_sf"/>
</dbReference>
<dbReference type="Pfam" id="PF08327">
    <property type="entry name" value="AHSA1"/>
    <property type="match status" value="1"/>
</dbReference>
<dbReference type="AlphaFoldDB" id="A0AB39PPE7"/>
<dbReference type="Gene3D" id="3.30.530.20">
    <property type="match status" value="1"/>
</dbReference>
<name>A0AB39PPE7_9ACTN</name>
<comment type="similarity">
    <text evidence="1">Belongs to the AHA1 family.</text>
</comment>
<organism evidence="3">
    <name type="scientific">Streptomyces sp. R28</name>
    <dbReference type="NCBI Taxonomy" id="3238628"/>
    <lineage>
        <taxon>Bacteria</taxon>
        <taxon>Bacillati</taxon>
        <taxon>Actinomycetota</taxon>
        <taxon>Actinomycetes</taxon>
        <taxon>Kitasatosporales</taxon>
        <taxon>Streptomycetaceae</taxon>
        <taxon>Streptomyces</taxon>
    </lineage>
</organism>
<dbReference type="RefSeq" id="WP_369166498.1">
    <property type="nucleotide sequence ID" value="NZ_CP163439.1"/>
</dbReference>
<evidence type="ECO:0000259" key="2">
    <source>
        <dbReference type="Pfam" id="PF08327"/>
    </source>
</evidence>
<proteinExistence type="inferred from homology"/>